<dbReference type="Gene3D" id="3.40.50.1820">
    <property type="entry name" value="alpha/beta hydrolase"/>
    <property type="match status" value="1"/>
</dbReference>
<dbReference type="EMBL" id="VUJU01008363">
    <property type="protein sequence ID" value="KAF0731879.1"/>
    <property type="molecule type" value="Genomic_DNA"/>
</dbReference>
<dbReference type="AlphaFoldDB" id="A0A6G0WWL7"/>
<dbReference type="Proteomes" id="UP000478052">
    <property type="component" value="Unassembled WGS sequence"/>
</dbReference>
<evidence type="ECO:0000313" key="1">
    <source>
        <dbReference type="EMBL" id="KAF0731879.1"/>
    </source>
</evidence>
<comment type="caution">
    <text evidence="1">The sequence shown here is derived from an EMBL/GenBank/DDBJ whole genome shotgun (WGS) entry which is preliminary data.</text>
</comment>
<dbReference type="PANTHER" id="PTHR23025">
    <property type="entry name" value="TRIACYLGLYCEROL LIPASE"/>
    <property type="match status" value="1"/>
</dbReference>
<dbReference type="GO" id="GO:0019433">
    <property type="term" value="P:triglyceride catabolic process"/>
    <property type="evidence" value="ECO:0007669"/>
    <property type="project" value="TreeGrafter"/>
</dbReference>
<dbReference type="GO" id="GO:0004771">
    <property type="term" value="F:sterol ester esterase activity"/>
    <property type="evidence" value="ECO:0007669"/>
    <property type="project" value="TreeGrafter"/>
</dbReference>
<sequence length="75" mass="8391">MISATVHMDPCLDDCVMFAKRLKELGKKVNMDILKGLPHGFLNLAITCKEAHEGSVLCAQRIADLFKEIEMCELL</sequence>
<dbReference type="GO" id="GO:0005829">
    <property type="term" value="C:cytosol"/>
    <property type="evidence" value="ECO:0007669"/>
    <property type="project" value="TreeGrafter"/>
</dbReference>
<reference evidence="1 2" key="1">
    <citation type="submission" date="2019-08" db="EMBL/GenBank/DDBJ databases">
        <title>Whole genome of Aphis craccivora.</title>
        <authorList>
            <person name="Voronova N.V."/>
            <person name="Shulinski R.S."/>
            <person name="Bandarenka Y.V."/>
            <person name="Zhorov D.G."/>
            <person name="Warner D."/>
        </authorList>
    </citation>
    <scope>NUCLEOTIDE SEQUENCE [LARGE SCALE GENOMIC DNA]</scope>
    <source>
        <strain evidence="1">180601</strain>
        <tissue evidence="1">Whole Body</tissue>
    </source>
</reference>
<gene>
    <name evidence="1" type="ORF">FWK35_00027090</name>
</gene>
<dbReference type="OrthoDB" id="408631at2759"/>
<proteinExistence type="predicted"/>
<dbReference type="SUPFAM" id="SSF53474">
    <property type="entry name" value="alpha/beta-Hydrolases"/>
    <property type="match status" value="1"/>
</dbReference>
<dbReference type="InterPro" id="IPR029058">
    <property type="entry name" value="AB_hydrolase_fold"/>
</dbReference>
<organism evidence="1 2">
    <name type="scientific">Aphis craccivora</name>
    <name type="common">Cowpea aphid</name>
    <dbReference type="NCBI Taxonomy" id="307492"/>
    <lineage>
        <taxon>Eukaryota</taxon>
        <taxon>Metazoa</taxon>
        <taxon>Ecdysozoa</taxon>
        <taxon>Arthropoda</taxon>
        <taxon>Hexapoda</taxon>
        <taxon>Insecta</taxon>
        <taxon>Pterygota</taxon>
        <taxon>Neoptera</taxon>
        <taxon>Paraneoptera</taxon>
        <taxon>Hemiptera</taxon>
        <taxon>Sternorrhyncha</taxon>
        <taxon>Aphidomorpha</taxon>
        <taxon>Aphidoidea</taxon>
        <taxon>Aphididae</taxon>
        <taxon>Aphidini</taxon>
        <taxon>Aphis</taxon>
        <taxon>Aphis</taxon>
    </lineage>
</organism>
<accession>A0A6G0WWL7</accession>
<dbReference type="GO" id="GO:0004806">
    <property type="term" value="F:triacylglycerol lipase activity"/>
    <property type="evidence" value="ECO:0007669"/>
    <property type="project" value="TreeGrafter"/>
</dbReference>
<evidence type="ECO:0000313" key="2">
    <source>
        <dbReference type="Proteomes" id="UP000478052"/>
    </source>
</evidence>
<protein>
    <submittedName>
        <fullName evidence="1">Hormone-sensitive lipase isoform X2</fullName>
    </submittedName>
</protein>
<keyword evidence="2" id="KW-1185">Reference proteome</keyword>
<dbReference type="PANTHER" id="PTHR23025:SF3">
    <property type="entry name" value="HORMONE-SENSITIVE LIPASE"/>
    <property type="match status" value="1"/>
</dbReference>
<name>A0A6G0WWL7_APHCR</name>